<evidence type="ECO:0000256" key="1">
    <source>
        <dbReference type="SAM" id="MobiDB-lite"/>
    </source>
</evidence>
<reference evidence="3 4" key="1">
    <citation type="submission" date="2020-08" db="EMBL/GenBank/DDBJ databases">
        <title>Amycolatopsis sp. nov. DR6-1 isolated from Dendrobium heterocarpum.</title>
        <authorList>
            <person name="Tedsree N."/>
            <person name="Kuncharoen N."/>
            <person name="Likhitwitayawuid K."/>
            <person name="Tanasupawat S."/>
        </authorList>
    </citation>
    <scope>NUCLEOTIDE SEQUENCE [LARGE SCALE GENOMIC DNA]</scope>
    <source>
        <strain evidence="3 4">DR6-1</strain>
    </source>
</reference>
<evidence type="ECO:0000313" key="4">
    <source>
        <dbReference type="Proteomes" id="UP000526734"/>
    </source>
</evidence>
<evidence type="ECO:0000259" key="2">
    <source>
        <dbReference type="Pfam" id="PF13699"/>
    </source>
</evidence>
<accession>A0A7W3VWK5</accession>
<feature type="region of interest" description="Disordered" evidence="1">
    <location>
        <begin position="286"/>
        <end position="321"/>
    </location>
</feature>
<evidence type="ECO:0000313" key="3">
    <source>
        <dbReference type="EMBL" id="MBB1154435.1"/>
    </source>
</evidence>
<dbReference type="InterPro" id="IPR025295">
    <property type="entry name" value="eCIS_core_dom"/>
</dbReference>
<keyword evidence="4" id="KW-1185">Reference proteome</keyword>
<feature type="domain" description="eCIS core" evidence="2">
    <location>
        <begin position="1"/>
        <end position="66"/>
    </location>
</feature>
<dbReference type="Proteomes" id="UP000526734">
    <property type="component" value="Unassembled WGS sequence"/>
</dbReference>
<protein>
    <submittedName>
        <fullName evidence="3">DUF4157 domain-containing protein</fullName>
    </submittedName>
</protein>
<dbReference type="AlphaFoldDB" id="A0A7W3VWK5"/>
<sequence>MRRRLEERWGEDLGGVRVHTGPEAARTARDLGAVAYTSGEDIVVAGDPDEHLLRHEAAHVVQQRHASRLVPGVSSPRDPAERAAEAGAVAVPGGRVAAIQRQVDRTGEKAAATRDEVEKVLTAYLQQVQQDQGGQTLHNTDQVKFAVLSLFAGDPVRMASVQAWLSGPVPGTPASFAHAVVRQLPAAIPAGRLEQVRGTPVKPDADKRPKNAGEAAGAVIVDTTLAPILRRMKLSDGLKKLIVDGAKSAVASGLLDLVDTAMAQARITDAERGSIHSAVAGLIKQQPGKPMERQQEGAGSPYAQIVPPSIAPPVPSAPGEQIVKGPSIPFDFSPRKDPPKPALAPAPPSPAVVAAARQFDRLVLTPPEARGTEREGDYALPAEFATTVATLLDDAQKNKRSSVRMDLPASYRAVKDRTALFQEMKKIFFAMRDALPHHASQVVQIYLLVEGRQVYSFELH</sequence>
<organism evidence="3 4">
    <name type="scientific">Amycolatopsis dendrobii</name>
    <dbReference type="NCBI Taxonomy" id="2760662"/>
    <lineage>
        <taxon>Bacteria</taxon>
        <taxon>Bacillati</taxon>
        <taxon>Actinomycetota</taxon>
        <taxon>Actinomycetes</taxon>
        <taxon>Pseudonocardiales</taxon>
        <taxon>Pseudonocardiaceae</taxon>
        <taxon>Amycolatopsis</taxon>
    </lineage>
</organism>
<gene>
    <name evidence="3" type="ORF">H4281_14935</name>
</gene>
<name>A0A7W3VWK5_9PSEU</name>
<proteinExistence type="predicted"/>
<dbReference type="Pfam" id="PF13699">
    <property type="entry name" value="eCIS_core"/>
    <property type="match status" value="1"/>
</dbReference>
<dbReference type="EMBL" id="JACGZW010000004">
    <property type="protein sequence ID" value="MBB1154435.1"/>
    <property type="molecule type" value="Genomic_DNA"/>
</dbReference>
<comment type="caution">
    <text evidence="3">The sequence shown here is derived from an EMBL/GenBank/DDBJ whole genome shotgun (WGS) entry which is preliminary data.</text>
</comment>